<dbReference type="Gene3D" id="1.25.40.10">
    <property type="entry name" value="Tetratricopeptide repeat domain"/>
    <property type="match status" value="2"/>
</dbReference>
<dbReference type="AlphaFoldDB" id="A0ABD3PYJ0"/>
<dbReference type="InterPro" id="IPR003034">
    <property type="entry name" value="SAP_dom"/>
</dbReference>
<dbReference type="EMBL" id="JABMIG020000094">
    <property type="protein sequence ID" value="KAL3793135.1"/>
    <property type="molecule type" value="Genomic_DNA"/>
</dbReference>
<dbReference type="SUPFAM" id="SSF68906">
    <property type="entry name" value="SAP domain"/>
    <property type="match status" value="2"/>
</dbReference>
<keyword evidence="3" id="KW-0472">Membrane</keyword>
<name>A0ABD3PYJ0_9STRA</name>
<protein>
    <recommendedName>
        <fullName evidence="4">SAP domain-containing protein</fullName>
    </recommendedName>
</protein>
<dbReference type="InterPro" id="IPR011990">
    <property type="entry name" value="TPR-like_helical_dom_sf"/>
</dbReference>
<dbReference type="PANTHER" id="PTHR47942">
    <property type="entry name" value="TETRATRICOPEPTIDE REPEAT (TPR)-LIKE SUPERFAMILY PROTEIN-RELATED"/>
    <property type="match status" value="1"/>
</dbReference>
<feature type="domain" description="SAP" evidence="4">
    <location>
        <begin position="171"/>
        <end position="205"/>
    </location>
</feature>
<keyword evidence="6" id="KW-1185">Reference proteome</keyword>
<dbReference type="InterPro" id="IPR036361">
    <property type="entry name" value="SAP_dom_sf"/>
</dbReference>
<keyword evidence="1" id="KW-0677">Repeat</keyword>
<dbReference type="Proteomes" id="UP001516023">
    <property type="component" value="Unassembled WGS sequence"/>
</dbReference>
<dbReference type="Pfam" id="PF02037">
    <property type="entry name" value="SAP"/>
    <property type="match status" value="2"/>
</dbReference>
<keyword evidence="3" id="KW-1133">Transmembrane helix</keyword>
<keyword evidence="3" id="KW-0812">Transmembrane</keyword>
<reference evidence="5 6" key="1">
    <citation type="journal article" date="2020" name="G3 (Bethesda)">
        <title>Improved Reference Genome for Cyclotella cryptica CCMP332, a Model for Cell Wall Morphogenesis, Salinity Adaptation, and Lipid Production in Diatoms (Bacillariophyta).</title>
        <authorList>
            <person name="Roberts W.R."/>
            <person name="Downey K.M."/>
            <person name="Ruck E.C."/>
            <person name="Traller J.C."/>
            <person name="Alverson A.J."/>
        </authorList>
    </citation>
    <scope>NUCLEOTIDE SEQUENCE [LARGE SCALE GENOMIC DNA]</scope>
    <source>
        <strain evidence="5 6">CCMP332</strain>
    </source>
</reference>
<feature type="transmembrane region" description="Helical" evidence="3">
    <location>
        <begin position="44"/>
        <end position="64"/>
    </location>
</feature>
<organism evidence="5 6">
    <name type="scientific">Cyclotella cryptica</name>
    <dbReference type="NCBI Taxonomy" id="29204"/>
    <lineage>
        <taxon>Eukaryota</taxon>
        <taxon>Sar</taxon>
        <taxon>Stramenopiles</taxon>
        <taxon>Ochrophyta</taxon>
        <taxon>Bacillariophyta</taxon>
        <taxon>Coscinodiscophyceae</taxon>
        <taxon>Thalassiosirophycidae</taxon>
        <taxon>Stephanodiscales</taxon>
        <taxon>Stephanodiscaceae</taxon>
        <taxon>Cyclotella</taxon>
    </lineage>
</organism>
<evidence type="ECO:0000256" key="1">
    <source>
        <dbReference type="ARBA" id="ARBA00022737"/>
    </source>
</evidence>
<dbReference type="SMART" id="SM00513">
    <property type="entry name" value="SAP"/>
    <property type="match status" value="2"/>
</dbReference>
<evidence type="ECO:0000256" key="2">
    <source>
        <dbReference type="SAM" id="MobiDB-lite"/>
    </source>
</evidence>
<evidence type="ECO:0000313" key="6">
    <source>
        <dbReference type="Proteomes" id="UP001516023"/>
    </source>
</evidence>
<accession>A0ABD3PYJ0</accession>
<evidence type="ECO:0000256" key="3">
    <source>
        <dbReference type="SAM" id="Phobius"/>
    </source>
</evidence>
<sequence>LRCCLRARDVFKQVPYRIVYGIFTIHRREDVYNNKKAPIKRAIAIIRLSIMHAFIAIASCWRITSMTASFVPISSNHIISSRRPRSLPQQQQTSSCAQRTTLLNSDMGRIILDDLSRMTIAELKAQLRRVDLPVGGRKQELCDRLSEYYSSKGQLHTHVDEDCDESAIQELENLTVPVLRERLKMIGLPVSGRKQELIHRLREYHQNTNKFSDNSTSTINQSIESSNWNAQSTTIDNPALPFGSGEDVFRGSIQEDLIATIDKFQSNENSISRKARRKKYFKTQEVRELIRASDPRAPAKAEEMIATLEQMAKEENNDEYLPGPRQYTVLIDAYAKSQTSGAEEVIERIMKSNIELTTTMMNAIMGAYASMGTVEGAKQATTILERMEYIRDLGGGAVKPTVYSYSLAISAWAKCHSLDSATCAENILTRLLESYEKVLMNGNQSDYAEELKPNSVVFNSVIDAWASSGSPVAGEKAESLVNKMETYSRMDYYDVRPDTITFNTCIKAWCNSNCPDAPQKAEEILCKLETQPHYPRKKGVLIVRPNLLSYNTVINSWAKSSDPESAMHAQSLLMRMLKNYKADAFSTVKPDVVTFSSVLNALAKSKAQNKANKCLKLLETMIDLHDEDGSCDTTPNVICYNTVLNACAFSALADEDEKKRALEVAVKVFKLLNEERYVRPDAVSYGNMLKCCANLMPPGNARTSMASTIFSKCCEAGMVGGMVLDEIRRSIPSKEFLLLLAECGYEKPLKQHKNAMSIELRQLPRQWTVNVKVGDMSSRQRSISVKHEKQTRKERSHSKPIPPVIRRPGFLIEPSWASGKDV</sequence>
<evidence type="ECO:0000313" key="5">
    <source>
        <dbReference type="EMBL" id="KAL3793135.1"/>
    </source>
</evidence>
<proteinExistence type="predicted"/>
<dbReference type="PANTHER" id="PTHR47942:SF63">
    <property type="entry name" value="PENTATRICOPEPTIDE REPEAT-CONTAINING PROTEIN"/>
    <property type="match status" value="1"/>
</dbReference>
<evidence type="ECO:0000259" key="4">
    <source>
        <dbReference type="PROSITE" id="PS50800"/>
    </source>
</evidence>
<feature type="domain" description="SAP" evidence="4">
    <location>
        <begin position="115"/>
        <end position="149"/>
    </location>
</feature>
<gene>
    <name evidence="5" type="ORF">HJC23_005637</name>
</gene>
<dbReference type="Gene3D" id="1.10.720.30">
    <property type="entry name" value="SAP domain"/>
    <property type="match status" value="2"/>
</dbReference>
<feature type="non-terminal residue" evidence="5">
    <location>
        <position position="1"/>
    </location>
</feature>
<dbReference type="PROSITE" id="PS50800">
    <property type="entry name" value="SAP"/>
    <property type="match status" value="2"/>
</dbReference>
<dbReference type="InterPro" id="IPR051222">
    <property type="entry name" value="PPR/CCM1_RNA-binding"/>
</dbReference>
<comment type="caution">
    <text evidence="5">The sequence shown here is derived from an EMBL/GenBank/DDBJ whole genome shotgun (WGS) entry which is preliminary data.</text>
</comment>
<feature type="region of interest" description="Disordered" evidence="2">
    <location>
        <begin position="778"/>
        <end position="807"/>
    </location>
</feature>